<evidence type="ECO:0000256" key="6">
    <source>
        <dbReference type="ARBA" id="ARBA00022723"/>
    </source>
</evidence>
<feature type="domain" description="HMA" evidence="17">
    <location>
        <begin position="105"/>
        <end position="171"/>
    </location>
</feature>
<dbReference type="SFLD" id="SFLDF00027">
    <property type="entry name" value="p-type_atpase"/>
    <property type="match status" value="1"/>
</dbReference>
<dbReference type="Gene3D" id="3.30.70.100">
    <property type="match status" value="1"/>
</dbReference>
<keyword evidence="10 16" id="KW-1133">Transmembrane helix</keyword>
<dbReference type="PROSITE" id="PS50846">
    <property type="entry name" value="HMA_2"/>
    <property type="match status" value="1"/>
</dbReference>
<evidence type="ECO:0000256" key="12">
    <source>
        <dbReference type="ARBA" id="ARBA00037143"/>
    </source>
</evidence>
<dbReference type="InterPro" id="IPR027256">
    <property type="entry name" value="P-typ_ATPase_IB"/>
</dbReference>
<evidence type="ECO:0000259" key="17">
    <source>
        <dbReference type="PROSITE" id="PS50846"/>
    </source>
</evidence>
<dbReference type="Gene3D" id="2.70.150.10">
    <property type="entry name" value="Calcium-transporting ATPase, cytoplasmic transduction domain A"/>
    <property type="match status" value="1"/>
</dbReference>
<dbReference type="SFLD" id="SFLDG00002">
    <property type="entry name" value="C1.7:_P-type_atpase_like"/>
    <property type="match status" value="1"/>
</dbReference>
<protein>
    <recommendedName>
        <fullName evidence="14">Copper-transporting ATPase</fullName>
        <ecNumber evidence="13">7.2.2.9</ecNumber>
    </recommendedName>
</protein>
<feature type="transmembrane region" description="Helical" evidence="16">
    <location>
        <begin position="286"/>
        <end position="304"/>
    </location>
</feature>
<evidence type="ECO:0000313" key="19">
    <source>
        <dbReference type="Proteomes" id="UP000326061"/>
    </source>
</evidence>
<feature type="transmembrane region" description="Helical" evidence="16">
    <location>
        <begin position="258"/>
        <end position="280"/>
    </location>
</feature>
<dbReference type="KEGG" id="suln:FJR47_02520"/>
<evidence type="ECO:0000313" key="18">
    <source>
        <dbReference type="EMBL" id="QFR42840.1"/>
    </source>
</evidence>
<dbReference type="InterPro" id="IPR021993">
    <property type="entry name" value="ATPase-cat-bd"/>
</dbReference>
<comment type="similarity">
    <text evidence="3 16">Belongs to the cation transport ATPase (P-type) (TC 3.A.3) family. Type IB subfamily.</text>
</comment>
<evidence type="ECO:0000256" key="5">
    <source>
        <dbReference type="ARBA" id="ARBA00022692"/>
    </source>
</evidence>
<evidence type="ECO:0000256" key="13">
    <source>
        <dbReference type="ARBA" id="ARBA00038904"/>
    </source>
</evidence>
<evidence type="ECO:0000256" key="1">
    <source>
        <dbReference type="ARBA" id="ARBA00004127"/>
    </source>
</evidence>
<evidence type="ECO:0000256" key="8">
    <source>
        <dbReference type="ARBA" id="ARBA00022840"/>
    </source>
</evidence>
<dbReference type="GO" id="GO:0012505">
    <property type="term" value="C:endomembrane system"/>
    <property type="evidence" value="ECO:0007669"/>
    <property type="project" value="UniProtKB-SubCell"/>
</dbReference>
<dbReference type="GO" id="GO:0005886">
    <property type="term" value="C:plasma membrane"/>
    <property type="evidence" value="ECO:0007669"/>
    <property type="project" value="UniProtKB-SubCell"/>
</dbReference>
<dbReference type="GO" id="GO:0055070">
    <property type="term" value="P:copper ion homeostasis"/>
    <property type="evidence" value="ECO:0007669"/>
    <property type="project" value="TreeGrafter"/>
</dbReference>
<keyword evidence="11 16" id="KW-0472">Membrane</keyword>
<gene>
    <name evidence="18" type="primary">cadA</name>
    <name evidence="18" type="ORF">FJR47_02520</name>
</gene>
<dbReference type="NCBIfam" id="TIGR01525">
    <property type="entry name" value="ATPase-IB_hvy"/>
    <property type="match status" value="1"/>
</dbReference>
<evidence type="ECO:0000256" key="7">
    <source>
        <dbReference type="ARBA" id="ARBA00022741"/>
    </source>
</evidence>
<dbReference type="Gene3D" id="3.40.50.1000">
    <property type="entry name" value="HAD superfamily/HAD-like"/>
    <property type="match status" value="1"/>
</dbReference>
<dbReference type="EC" id="7.2.2.9" evidence="13"/>
<dbReference type="InterPro" id="IPR036412">
    <property type="entry name" value="HAD-like_sf"/>
</dbReference>
<evidence type="ECO:0000256" key="11">
    <source>
        <dbReference type="ARBA" id="ARBA00023136"/>
    </source>
</evidence>
<dbReference type="InterPro" id="IPR018303">
    <property type="entry name" value="ATPase_P-typ_P_site"/>
</dbReference>
<dbReference type="NCBIfam" id="TIGR01512">
    <property type="entry name" value="ATPase-IB2_Cd"/>
    <property type="match status" value="1"/>
</dbReference>
<dbReference type="NCBIfam" id="TIGR01511">
    <property type="entry name" value="ATPase-IB1_Cu"/>
    <property type="match status" value="1"/>
</dbReference>
<keyword evidence="19" id="KW-1185">Reference proteome</keyword>
<dbReference type="PRINTS" id="PR00942">
    <property type="entry name" value="CUATPASEI"/>
</dbReference>
<dbReference type="Pfam" id="PF00403">
    <property type="entry name" value="HMA"/>
    <property type="match status" value="1"/>
</dbReference>
<accession>A0AAJ4A2T5</accession>
<dbReference type="Pfam" id="PF12156">
    <property type="entry name" value="ATPase-cat_bd"/>
    <property type="match status" value="1"/>
</dbReference>
<dbReference type="GO" id="GO:0043682">
    <property type="term" value="F:P-type divalent copper transporter activity"/>
    <property type="evidence" value="ECO:0007669"/>
    <property type="project" value="UniProtKB-EC"/>
</dbReference>
<feature type="transmembrane region" description="Helical" evidence="16">
    <location>
        <begin position="189"/>
        <end position="212"/>
    </location>
</feature>
<dbReference type="Pfam" id="PF00122">
    <property type="entry name" value="E1-E2_ATPase"/>
    <property type="match status" value="1"/>
</dbReference>
<dbReference type="PANTHER" id="PTHR43520">
    <property type="entry name" value="ATP7, ISOFORM B"/>
    <property type="match status" value="1"/>
</dbReference>
<name>A0AAJ4A2T5_9BACT</name>
<feature type="transmembrane region" description="Helical" evidence="16">
    <location>
        <begin position="784"/>
        <end position="805"/>
    </location>
</feature>
<evidence type="ECO:0000256" key="4">
    <source>
        <dbReference type="ARBA" id="ARBA00022553"/>
    </source>
</evidence>
<dbReference type="GO" id="GO:0005507">
    <property type="term" value="F:copper ion binding"/>
    <property type="evidence" value="ECO:0007669"/>
    <property type="project" value="TreeGrafter"/>
</dbReference>
<dbReference type="GO" id="GO:0016887">
    <property type="term" value="F:ATP hydrolysis activity"/>
    <property type="evidence" value="ECO:0007669"/>
    <property type="project" value="InterPro"/>
</dbReference>
<dbReference type="GO" id="GO:0005524">
    <property type="term" value="F:ATP binding"/>
    <property type="evidence" value="ECO:0007669"/>
    <property type="project" value="UniProtKB-UniRule"/>
</dbReference>
<comment type="subcellular location">
    <subcellularLocation>
        <location evidence="2 16">Cell membrane</location>
    </subcellularLocation>
    <subcellularLocation>
        <location evidence="1">Endomembrane system</location>
        <topology evidence="1">Multi-pass membrane protein</topology>
    </subcellularLocation>
</comment>
<dbReference type="SUPFAM" id="SSF81665">
    <property type="entry name" value="Calcium ATPase, transmembrane domain M"/>
    <property type="match status" value="1"/>
</dbReference>
<dbReference type="PRINTS" id="PR00119">
    <property type="entry name" value="CATATPASE"/>
</dbReference>
<evidence type="ECO:0000256" key="15">
    <source>
        <dbReference type="ARBA" id="ARBA00047424"/>
    </source>
</evidence>
<dbReference type="SUPFAM" id="SSF81653">
    <property type="entry name" value="Calcium ATPase, transduction domain A"/>
    <property type="match status" value="1"/>
</dbReference>
<keyword evidence="9" id="KW-1278">Translocase</keyword>
<comment type="catalytic activity">
    <reaction evidence="15">
        <text>Cu(2+)(in) + ATP + H2O = Cu(2+)(out) + ADP + phosphate + H(+)</text>
        <dbReference type="Rhea" id="RHEA:10376"/>
        <dbReference type="ChEBI" id="CHEBI:15377"/>
        <dbReference type="ChEBI" id="CHEBI:15378"/>
        <dbReference type="ChEBI" id="CHEBI:29036"/>
        <dbReference type="ChEBI" id="CHEBI:30616"/>
        <dbReference type="ChEBI" id="CHEBI:43474"/>
        <dbReference type="ChEBI" id="CHEBI:456216"/>
        <dbReference type="EC" id="7.2.2.9"/>
    </reaction>
</comment>
<dbReference type="SFLD" id="SFLDS00003">
    <property type="entry name" value="Haloacid_Dehalogenase"/>
    <property type="match status" value="1"/>
</dbReference>
<dbReference type="Gene3D" id="3.40.1110.10">
    <property type="entry name" value="Calcium-transporting ATPase, cytoplasmic domain N"/>
    <property type="match status" value="1"/>
</dbReference>
<keyword evidence="6 16" id="KW-0479">Metal-binding</keyword>
<dbReference type="InterPro" id="IPR023298">
    <property type="entry name" value="ATPase_P-typ_TM_dom_sf"/>
</dbReference>
<dbReference type="InterPro" id="IPR001757">
    <property type="entry name" value="P_typ_ATPase"/>
</dbReference>
<dbReference type="EMBL" id="CP041166">
    <property type="protein sequence ID" value="QFR42840.1"/>
    <property type="molecule type" value="Genomic_DNA"/>
</dbReference>
<evidence type="ECO:0000256" key="3">
    <source>
        <dbReference type="ARBA" id="ARBA00006024"/>
    </source>
</evidence>
<evidence type="ECO:0000256" key="2">
    <source>
        <dbReference type="ARBA" id="ARBA00004236"/>
    </source>
</evidence>
<dbReference type="InterPro" id="IPR059000">
    <property type="entry name" value="ATPase_P-type_domA"/>
</dbReference>
<keyword evidence="8 16" id="KW-0067">ATP-binding</keyword>
<dbReference type="PANTHER" id="PTHR43520:SF8">
    <property type="entry name" value="P-TYPE CU(+) TRANSPORTER"/>
    <property type="match status" value="1"/>
</dbReference>
<dbReference type="InterPro" id="IPR023299">
    <property type="entry name" value="ATPase_P-typ_cyto_dom_N"/>
</dbReference>
<organism evidence="18 19">
    <name type="scientific">Sulfurimonas xiamenensis</name>
    <dbReference type="NCBI Taxonomy" id="2590021"/>
    <lineage>
        <taxon>Bacteria</taxon>
        <taxon>Pseudomonadati</taxon>
        <taxon>Campylobacterota</taxon>
        <taxon>Epsilonproteobacteria</taxon>
        <taxon>Campylobacterales</taxon>
        <taxon>Sulfurimonadaceae</taxon>
        <taxon>Sulfurimonas</taxon>
    </lineage>
</organism>
<keyword evidence="4" id="KW-0597">Phosphoprotein</keyword>
<dbReference type="PRINTS" id="PR00943">
    <property type="entry name" value="CUATPASE"/>
</dbReference>
<reference evidence="19" key="1">
    <citation type="submission" date="2019-06" db="EMBL/GenBank/DDBJ databases">
        <title>Sulfurimonas gotlandica sp. nov., a chemoautotrophic and psychrotolerant epsilonproteobacterium isolated from a pelagic redoxcline, and an emended description of the genus Sulfurimonas.</title>
        <authorList>
            <person name="Wang S."/>
            <person name="Jiang L."/>
            <person name="Shao Z."/>
        </authorList>
    </citation>
    <scope>NUCLEOTIDE SEQUENCE [LARGE SCALE GENOMIC DNA]</scope>
    <source>
        <strain evidence="19">1-1N</strain>
    </source>
</reference>
<feature type="transmembrane region" description="Helical" evidence="16">
    <location>
        <begin position="438"/>
        <end position="458"/>
    </location>
</feature>
<dbReference type="InterPro" id="IPR044492">
    <property type="entry name" value="P_typ_ATPase_HD_dom"/>
</dbReference>
<dbReference type="SUPFAM" id="SSF55008">
    <property type="entry name" value="HMA, heavy metal-associated domain"/>
    <property type="match status" value="1"/>
</dbReference>
<sequence>MLNRGKKFEKTKNLENLKLSNKIPCSHCQLEFDPSVMIQDGDLYFCCNGCQGVYHLLNDKGLGSFYEKNNNAILTSPLQNYADSSNFDSPSFYDKFVKVNSEGFCEISLIIEGIHCSACVWLNEKALNKMDGVIEANINFTNNKAKVIWADDVVKLSKIIDMIRAIGYNAHAYDATTQEVHVNRERKAYYLKMAVAIFASMNIMWIAVAQYAGYFSGITQDIKTILNVAEGILATPVLFYSGWVFFRGAYYGLKTKVVNMDLLVATGALLTYIYSIYITVMQRGEAYFDSVSMIITFVLIGKFLEVLSKKNAADTLDLIIKNIPAEVKVIKNNTVVTCKLDDVKVNDIVIVSSGEKVLFDGEIIKGDGSFDESSLTGESNPVYKSVGMNVVSGTTSIDADIYFRATKDFKHSTLSNIVTLLEAAINKKPKIQQIANKLSEYFSSIILLLSLLTFLGWWHYCGNFETSFMVAVSVIIIACPCALALATPVATLVGLSISASRGILFKEAAGLETMAKIDTLVLDKTGTITVGKPEVIKEYIYKDFDKQLLYSMVHSSKHPISQGIAKYIKEQNKDIAEIVFDDYTQIPAKGIKAKYKNMEFLGGNLKLLEEYKIYIESSTQETSFYFVIDNEVVAMYELKDRIKDGIKELIANMRQSKIEVVLLSGDHKNITKNIAKEVGIYNFMYEQTPQDKAEYINALHNENKKVVMVGDGVNDILALASADIAIAMGSGSDIAVEVGDVVLLDDSLKSLNDTFKISKTTYGLIKQNLFISLVYNSITIPLAMAGYVIPLFAAISMSLSSLLVVGNSMRIRYKWNKD</sequence>
<dbReference type="Proteomes" id="UP000326061">
    <property type="component" value="Chromosome"/>
</dbReference>
<dbReference type="PROSITE" id="PS00154">
    <property type="entry name" value="ATPASE_E1_E2"/>
    <property type="match status" value="1"/>
</dbReference>
<dbReference type="CDD" id="cd00371">
    <property type="entry name" value="HMA"/>
    <property type="match status" value="1"/>
</dbReference>
<keyword evidence="7 16" id="KW-0547">Nucleotide-binding</keyword>
<dbReference type="Pfam" id="PF00702">
    <property type="entry name" value="Hydrolase"/>
    <property type="match status" value="1"/>
</dbReference>
<dbReference type="SUPFAM" id="SSF56784">
    <property type="entry name" value="HAD-like"/>
    <property type="match status" value="1"/>
</dbReference>
<evidence type="ECO:0000256" key="14">
    <source>
        <dbReference type="ARBA" id="ARBA00040690"/>
    </source>
</evidence>
<proteinExistence type="inferred from homology"/>
<feature type="transmembrane region" description="Helical" evidence="16">
    <location>
        <begin position="470"/>
        <end position="497"/>
    </location>
</feature>
<dbReference type="InterPro" id="IPR036163">
    <property type="entry name" value="HMA_dom_sf"/>
</dbReference>
<evidence type="ECO:0000256" key="16">
    <source>
        <dbReference type="RuleBase" id="RU362081"/>
    </source>
</evidence>
<keyword evidence="16" id="KW-1003">Cell membrane</keyword>
<dbReference type="InterPro" id="IPR023214">
    <property type="entry name" value="HAD_sf"/>
</dbReference>
<dbReference type="InterPro" id="IPR006121">
    <property type="entry name" value="HMA_dom"/>
</dbReference>
<dbReference type="CDD" id="cd02079">
    <property type="entry name" value="P-type_ATPase_HM"/>
    <property type="match status" value="1"/>
</dbReference>
<comment type="function">
    <text evidence="12">Probably involved in copper export.</text>
</comment>
<keyword evidence="5 16" id="KW-0812">Transmembrane</keyword>
<evidence type="ECO:0000256" key="9">
    <source>
        <dbReference type="ARBA" id="ARBA00022967"/>
    </source>
</evidence>
<evidence type="ECO:0000256" key="10">
    <source>
        <dbReference type="ARBA" id="ARBA00022989"/>
    </source>
</evidence>
<dbReference type="NCBIfam" id="TIGR01494">
    <property type="entry name" value="ATPase_P-type"/>
    <property type="match status" value="1"/>
</dbReference>
<feature type="transmembrane region" description="Helical" evidence="16">
    <location>
        <begin position="224"/>
        <end position="246"/>
    </location>
</feature>
<dbReference type="InterPro" id="IPR008250">
    <property type="entry name" value="ATPase_P-typ_transduc_dom_A_sf"/>
</dbReference>
<dbReference type="AlphaFoldDB" id="A0AAJ4A2T5"/>